<feature type="signal peptide" evidence="14">
    <location>
        <begin position="1"/>
        <end position="29"/>
    </location>
</feature>
<feature type="chain" id="PRO_5029011871" description="Metalloproteinase inhibitor 4" evidence="14">
    <location>
        <begin position="30"/>
        <end position="201"/>
    </location>
</feature>
<protein>
    <recommendedName>
        <fullName evidence="3">Metalloproteinase inhibitor 4</fullName>
    </recommendedName>
    <alternativeName>
        <fullName evidence="11">Tissue inhibitor of metalloproteinases 4</fullName>
    </alternativeName>
</protein>
<dbReference type="GO" id="GO:0008191">
    <property type="term" value="F:metalloendopeptidase inhibitor activity"/>
    <property type="evidence" value="ECO:0007669"/>
    <property type="project" value="InterPro"/>
</dbReference>
<dbReference type="InterPro" id="IPR001820">
    <property type="entry name" value="TIMP"/>
</dbReference>
<evidence type="ECO:0000256" key="10">
    <source>
        <dbReference type="ARBA" id="ARBA00023215"/>
    </source>
</evidence>
<evidence type="ECO:0000313" key="16">
    <source>
        <dbReference type="Proteomes" id="UP000504628"/>
    </source>
</evidence>
<feature type="domain" description="NTR" evidence="15">
    <location>
        <begin position="1"/>
        <end position="133"/>
    </location>
</feature>
<keyword evidence="7 12" id="KW-0479">Metal-binding</keyword>
<evidence type="ECO:0000256" key="5">
    <source>
        <dbReference type="ARBA" id="ARBA00022608"/>
    </source>
</evidence>
<dbReference type="InterPro" id="IPR008993">
    <property type="entry name" value="TIMP-like_OB-fold"/>
</dbReference>
<dbReference type="PANTHER" id="PTHR11844:SF26">
    <property type="entry name" value="METALLOPROTEINASE INHIBITOR 4"/>
    <property type="match status" value="1"/>
</dbReference>
<dbReference type="GO" id="GO:0009725">
    <property type="term" value="P:response to hormone"/>
    <property type="evidence" value="ECO:0007669"/>
    <property type="project" value="TreeGrafter"/>
</dbReference>
<keyword evidence="8 12" id="KW-0862">Zinc</keyword>
<dbReference type="GO" id="GO:0034097">
    <property type="term" value="P:response to cytokine"/>
    <property type="evidence" value="ECO:0007669"/>
    <property type="project" value="TreeGrafter"/>
</dbReference>
<comment type="subcellular location">
    <subcellularLocation>
        <location evidence="1">Secreted</location>
    </subcellularLocation>
</comment>
<dbReference type="GeneID" id="114501522"/>
<keyword evidence="9 13" id="KW-1015">Disulfide bond</keyword>
<dbReference type="PROSITE" id="PS00288">
    <property type="entry name" value="TIMP"/>
    <property type="match status" value="1"/>
</dbReference>
<gene>
    <name evidence="17" type="primary">TIMP4</name>
</gene>
<dbReference type="GO" id="GO:0031012">
    <property type="term" value="C:extracellular matrix"/>
    <property type="evidence" value="ECO:0007669"/>
    <property type="project" value="TreeGrafter"/>
</dbReference>
<sequence>MPRSPQTVRSWALLLRLLALLRPPGLGEACSCAPAHPQQHVCHSALVIRAKISSEKMFKGFEKVKDVQYIYTPFDSSLCGVKLEANSQKQYILTGQVLNDGKVFIHLCNYIEPWENLSFLQRESLNHHYHLNCGCQITTCYTVPCTIAAPNECLWTDWLLERKLYGYQAQHYVCMKHVDGTCSWYEGRLPLRKEFIDIIQP</sequence>
<dbReference type="Pfam" id="PF00965">
    <property type="entry name" value="TIMP"/>
    <property type="match status" value="1"/>
</dbReference>
<evidence type="ECO:0000256" key="12">
    <source>
        <dbReference type="PIRSR" id="PIRSR601820-1"/>
    </source>
</evidence>
<dbReference type="GO" id="GO:0046872">
    <property type="term" value="F:metal ion binding"/>
    <property type="evidence" value="ECO:0007669"/>
    <property type="project" value="UniProtKB-KW"/>
</dbReference>
<dbReference type="InterPro" id="IPR001134">
    <property type="entry name" value="Netrin_domain"/>
</dbReference>
<dbReference type="CDD" id="cd03585">
    <property type="entry name" value="NTR_TIMP"/>
    <property type="match status" value="1"/>
</dbReference>
<dbReference type="AlphaFoldDB" id="A0A7E6E5S5"/>
<evidence type="ECO:0000256" key="13">
    <source>
        <dbReference type="PIRSR" id="PIRSR601820-3"/>
    </source>
</evidence>
<dbReference type="FunFam" id="3.90.370.10:FF:000001">
    <property type="entry name" value="Metalloproteinase inhibitor 3"/>
    <property type="match status" value="1"/>
</dbReference>
<dbReference type="InterPro" id="IPR030490">
    <property type="entry name" value="TIMP_CS"/>
</dbReference>
<dbReference type="PANTHER" id="PTHR11844">
    <property type="entry name" value="METALLOPROTEASE INHIBITOR"/>
    <property type="match status" value="1"/>
</dbReference>
<feature type="disulfide bond" evidence="13">
    <location>
        <begin position="135"/>
        <end position="182"/>
    </location>
</feature>
<dbReference type="PROSITE" id="PS50189">
    <property type="entry name" value="NTR"/>
    <property type="match status" value="1"/>
</dbReference>
<dbReference type="RefSeq" id="XP_035886684.1">
    <property type="nucleotide sequence ID" value="XM_036030791.1"/>
</dbReference>
<evidence type="ECO:0000256" key="8">
    <source>
        <dbReference type="ARBA" id="ARBA00022833"/>
    </source>
</evidence>
<dbReference type="SMART" id="SM00206">
    <property type="entry name" value="NTR"/>
    <property type="match status" value="1"/>
</dbReference>
<evidence type="ECO:0000256" key="6">
    <source>
        <dbReference type="ARBA" id="ARBA00022690"/>
    </source>
</evidence>
<feature type="disulfide bond" evidence="13">
    <location>
        <begin position="153"/>
        <end position="174"/>
    </location>
</feature>
<evidence type="ECO:0000259" key="15">
    <source>
        <dbReference type="PROSITE" id="PS50189"/>
    </source>
</evidence>
<reference evidence="17" key="1">
    <citation type="submission" date="2025-08" db="UniProtKB">
        <authorList>
            <consortium name="RefSeq"/>
        </authorList>
    </citation>
    <scope>IDENTIFICATION</scope>
    <source>
        <tissue evidence="17">Muscle</tissue>
    </source>
</reference>
<feature type="disulfide bond" evidence="13">
    <location>
        <begin position="42"/>
        <end position="133"/>
    </location>
</feature>
<feature type="disulfide bond" evidence="13">
    <location>
        <begin position="32"/>
        <end position="108"/>
    </location>
</feature>
<evidence type="ECO:0000256" key="2">
    <source>
        <dbReference type="ARBA" id="ARBA00011027"/>
    </source>
</evidence>
<dbReference type="GO" id="GO:0002020">
    <property type="term" value="F:protease binding"/>
    <property type="evidence" value="ECO:0007669"/>
    <property type="project" value="TreeGrafter"/>
</dbReference>
<dbReference type="CTD" id="7079"/>
<evidence type="ECO:0000256" key="1">
    <source>
        <dbReference type="ARBA" id="ARBA00004613"/>
    </source>
</evidence>
<evidence type="ECO:0000256" key="9">
    <source>
        <dbReference type="ARBA" id="ARBA00023157"/>
    </source>
</evidence>
<dbReference type="GO" id="GO:0005615">
    <property type="term" value="C:extracellular space"/>
    <property type="evidence" value="ECO:0007669"/>
    <property type="project" value="TreeGrafter"/>
</dbReference>
<keyword evidence="16" id="KW-1185">Reference proteome</keyword>
<evidence type="ECO:0000256" key="3">
    <source>
        <dbReference type="ARBA" id="ARBA00013515"/>
    </source>
</evidence>
<evidence type="ECO:0000256" key="4">
    <source>
        <dbReference type="ARBA" id="ARBA00022525"/>
    </source>
</evidence>
<dbReference type="GO" id="GO:0051045">
    <property type="term" value="P:negative regulation of membrane protein ectodomain proteolysis"/>
    <property type="evidence" value="ECO:0007669"/>
    <property type="project" value="TreeGrafter"/>
</dbReference>
<keyword evidence="6 17" id="KW-0646">Protease inhibitor</keyword>
<evidence type="ECO:0000256" key="11">
    <source>
        <dbReference type="ARBA" id="ARBA00030105"/>
    </source>
</evidence>
<keyword evidence="5 17" id="KW-0483">Metalloprotease inhibitor</keyword>
<name>A0A7E6E5S5_9CHIR</name>
<dbReference type="SUPFAM" id="SSF50242">
    <property type="entry name" value="TIMP-like"/>
    <property type="match status" value="1"/>
</dbReference>
<keyword evidence="4" id="KW-0964">Secreted</keyword>
<feature type="disulfide bond" evidence="13">
    <location>
        <begin position="140"/>
        <end position="145"/>
    </location>
</feature>
<accession>A0A7E6E5S5</accession>
<proteinExistence type="inferred from homology"/>
<evidence type="ECO:0000256" key="7">
    <source>
        <dbReference type="ARBA" id="ARBA00022723"/>
    </source>
</evidence>
<feature type="disulfide bond" evidence="13">
    <location>
        <begin position="30"/>
        <end position="79"/>
    </location>
</feature>
<dbReference type="Gene3D" id="3.90.370.10">
    <property type="entry name" value="Tissue inhibitor of metalloproteinase-1. Chain B, domain 1"/>
    <property type="match status" value="1"/>
</dbReference>
<organism evidence="16 17">
    <name type="scientific">Phyllostomus discolor</name>
    <name type="common">pale spear-nosed bat</name>
    <dbReference type="NCBI Taxonomy" id="89673"/>
    <lineage>
        <taxon>Eukaryota</taxon>
        <taxon>Metazoa</taxon>
        <taxon>Chordata</taxon>
        <taxon>Craniata</taxon>
        <taxon>Vertebrata</taxon>
        <taxon>Euteleostomi</taxon>
        <taxon>Mammalia</taxon>
        <taxon>Eutheria</taxon>
        <taxon>Laurasiatheria</taxon>
        <taxon>Chiroptera</taxon>
        <taxon>Yangochiroptera</taxon>
        <taxon>Phyllostomidae</taxon>
        <taxon>Phyllostominae</taxon>
        <taxon>Phyllostomus</taxon>
    </lineage>
</organism>
<comment type="similarity">
    <text evidence="2">Belongs to the protease inhibitor I35 (TIMP) family.</text>
</comment>
<feature type="binding site" evidence="12">
    <location>
        <position position="30"/>
    </location>
    <ligand>
        <name>Zn(2+)</name>
        <dbReference type="ChEBI" id="CHEBI:29105"/>
        <note>ligand shared with metalloproteinase partner</note>
    </ligand>
</feature>
<evidence type="ECO:0000313" key="17">
    <source>
        <dbReference type="RefSeq" id="XP_035886684.1"/>
    </source>
</evidence>
<evidence type="ECO:0000256" key="14">
    <source>
        <dbReference type="SAM" id="SignalP"/>
    </source>
</evidence>
<keyword evidence="14" id="KW-0732">Signal</keyword>
<dbReference type="Proteomes" id="UP000504628">
    <property type="component" value="Chromosome 7"/>
</dbReference>
<dbReference type="Gene3D" id="2.40.50.120">
    <property type="match status" value="1"/>
</dbReference>
<keyword evidence="10" id="KW-0481">Metalloenzyme inhibitor</keyword>
<dbReference type="InterPro" id="IPR027465">
    <property type="entry name" value="TIMP_C"/>
</dbReference>